<comment type="caution">
    <text evidence="6">The sequence shown here is derived from an EMBL/GenBank/DDBJ whole genome shotgun (WGS) entry which is preliminary data.</text>
</comment>
<evidence type="ECO:0000256" key="4">
    <source>
        <dbReference type="ARBA" id="ARBA00022840"/>
    </source>
</evidence>
<keyword evidence="2" id="KW-0813">Transport</keyword>
<dbReference type="STRING" id="1033810.HLPCO_000207"/>
<dbReference type="PROSITE" id="PS50893">
    <property type="entry name" value="ABC_TRANSPORTER_2"/>
    <property type="match status" value="1"/>
</dbReference>
<gene>
    <name evidence="6" type="ORF">HLPCO_000207</name>
</gene>
<reference evidence="6 7" key="2">
    <citation type="journal article" date="2013" name="PLoS ONE">
        <title>INDIGO - INtegrated Data Warehouse of MIcrobial GenOmes with Examples from the Red Sea Extremophiles.</title>
        <authorList>
            <person name="Alam I."/>
            <person name="Antunes A."/>
            <person name="Kamau A.A."/>
            <person name="Ba Alawi W."/>
            <person name="Kalkatawi M."/>
            <person name="Stingl U."/>
            <person name="Bajic V.B."/>
        </authorList>
    </citation>
    <scope>NUCLEOTIDE SEQUENCE [LARGE SCALE GENOMIC DNA]</scope>
    <source>
        <strain evidence="6 7">SSD-17B</strain>
    </source>
</reference>
<evidence type="ECO:0000259" key="5">
    <source>
        <dbReference type="PROSITE" id="PS50893"/>
    </source>
</evidence>
<dbReference type="PANTHER" id="PTHR42711:SF5">
    <property type="entry name" value="ABC TRANSPORTER ATP-BINDING PROTEIN NATA"/>
    <property type="match status" value="1"/>
</dbReference>
<dbReference type="GO" id="GO:0016887">
    <property type="term" value="F:ATP hydrolysis activity"/>
    <property type="evidence" value="ECO:0007669"/>
    <property type="project" value="InterPro"/>
</dbReference>
<accession>U2EFZ8</accession>
<keyword evidence="3" id="KW-0547">Nucleotide-binding</keyword>
<dbReference type="InterPro" id="IPR003593">
    <property type="entry name" value="AAA+_ATPase"/>
</dbReference>
<dbReference type="RefSeq" id="WP_008826354.1">
    <property type="nucleotide sequence ID" value="NZ_AFNU02000001.1"/>
</dbReference>
<name>U2EFZ8_9MOLU</name>
<dbReference type="InterPro" id="IPR017871">
    <property type="entry name" value="ABC_transporter-like_CS"/>
</dbReference>
<dbReference type="EMBL" id="AFNU02000001">
    <property type="protein sequence ID" value="ERJ13541.1"/>
    <property type="molecule type" value="Genomic_DNA"/>
</dbReference>
<dbReference type="Proteomes" id="UP000005707">
    <property type="component" value="Unassembled WGS sequence"/>
</dbReference>
<feature type="domain" description="ABC transporter" evidence="5">
    <location>
        <begin position="5"/>
        <end position="235"/>
    </location>
</feature>
<dbReference type="GO" id="GO:0005524">
    <property type="term" value="F:ATP binding"/>
    <property type="evidence" value="ECO:0007669"/>
    <property type="project" value="UniProtKB-KW"/>
</dbReference>
<proteinExistence type="inferred from homology"/>
<dbReference type="OrthoDB" id="9804819at2"/>
<dbReference type="PROSITE" id="PS00211">
    <property type="entry name" value="ABC_TRANSPORTER_1"/>
    <property type="match status" value="1"/>
</dbReference>
<keyword evidence="4 6" id="KW-0067">ATP-binding</keyword>
<dbReference type="Gene3D" id="3.40.50.300">
    <property type="entry name" value="P-loop containing nucleotide triphosphate hydrolases"/>
    <property type="match status" value="1"/>
</dbReference>
<dbReference type="InterPro" id="IPR027417">
    <property type="entry name" value="P-loop_NTPase"/>
</dbReference>
<dbReference type="InParanoid" id="U2EFZ8"/>
<dbReference type="SUPFAM" id="SSF52540">
    <property type="entry name" value="P-loop containing nucleoside triphosphate hydrolases"/>
    <property type="match status" value="1"/>
</dbReference>
<dbReference type="AlphaFoldDB" id="U2EFZ8"/>
<evidence type="ECO:0000313" key="6">
    <source>
        <dbReference type="EMBL" id="ERJ13541.1"/>
    </source>
</evidence>
<dbReference type="InterPro" id="IPR003439">
    <property type="entry name" value="ABC_transporter-like_ATP-bd"/>
</dbReference>
<keyword evidence="7" id="KW-1185">Reference proteome</keyword>
<evidence type="ECO:0000256" key="2">
    <source>
        <dbReference type="ARBA" id="ARBA00022448"/>
    </source>
</evidence>
<dbReference type="Pfam" id="PF00005">
    <property type="entry name" value="ABC_tran"/>
    <property type="match status" value="1"/>
</dbReference>
<dbReference type="SMART" id="SM00382">
    <property type="entry name" value="AAA"/>
    <property type="match status" value="1"/>
</dbReference>
<organism evidence="6 7">
    <name type="scientific">Haloplasma contractile SSD-17B</name>
    <dbReference type="NCBI Taxonomy" id="1033810"/>
    <lineage>
        <taxon>Bacteria</taxon>
        <taxon>Bacillati</taxon>
        <taxon>Mycoplasmatota</taxon>
        <taxon>Mollicutes</taxon>
        <taxon>Haloplasmatales</taxon>
        <taxon>Haloplasmataceae</taxon>
        <taxon>Haloplasma</taxon>
    </lineage>
</organism>
<evidence type="ECO:0000256" key="1">
    <source>
        <dbReference type="ARBA" id="ARBA00005417"/>
    </source>
</evidence>
<evidence type="ECO:0000313" key="7">
    <source>
        <dbReference type="Proteomes" id="UP000005707"/>
    </source>
</evidence>
<dbReference type="InterPro" id="IPR050763">
    <property type="entry name" value="ABC_transporter_ATP-binding"/>
</dbReference>
<sequence length="300" mass="34392">MGNIIDIEHLVKKYDKVVAVDDISFKVKEGALFAFLGPNGAGKSTTINTLCTTLEKTSGRVIVNGYEVGKENDQVRNSIGVVFQESFLDKLLTVYENLKVRASFYNMTREQFEKRLEELVDVVGIREFINRRYGKLSGGQKRRVDIARALINKPKLLFLDEPTTGLDPQTRLNVWDTILRLQKEENMTIFLTTHYMEEAKEADEVVIIDHGKIVAQDTPEQLRLKFSTDSIRLTPKDMDAFISKIDCTYERINDIIKIPVDNSLDALQFLKKYEDDLLSFEVIRGNMDDVFVNITGREIR</sequence>
<reference evidence="6 7" key="1">
    <citation type="journal article" date="2011" name="J. Bacteriol.">
        <title>Genome sequence of Haloplasma contractile, an unusual contractile bacterium from a deep-sea anoxic brine lake.</title>
        <authorList>
            <person name="Antunes A."/>
            <person name="Alam I."/>
            <person name="El Dorry H."/>
            <person name="Siam R."/>
            <person name="Robertson A."/>
            <person name="Bajic V.B."/>
            <person name="Stingl U."/>
        </authorList>
    </citation>
    <scope>NUCLEOTIDE SEQUENCE [LARGE SCALE GENOMIC DNA]</scope>
    <source>
        <strain evidence="6 7">SSD-17B</strain>
    </source>
</reference>
<protein>
    <submittedName>
        <fullName evidence="6">Multidrug ABC transporter ATP-binding protein</fullName>
    </submittedName>
</protein>
<dbReference type="eggNOG" id="COG1131">
    <property type="taxonomic scope" value="Bacteria"/>
</dbReference>
<comment type="similarity">
    <text evidence="1">Belongs to the ABC transporter superfamily.</text>
</comment>
<dbReference type="PANTHER" id="PTHR42711">
    <property type="entry name" value="ABC TRANSPORTER ATP-BINDING PROTEIN"/>
    <property type="match status" value="1"/>
</dbReference>
<evidence type="ECO:0000256" key="3">
    <source>
        <dbReference type="ARBA" id="ARBA00022741"/>
    </source>
</evidence>